<feature type="region of interest" description="Disordered" evidence="1">
    <location>
        <begin position="48"/>
        <end position="68"/>
    </location>
</feature>
<reference evidence="2 3" key="1">
    <citation type="journal article" date="2020" name="Genome Biol. Evol.">
        <title>Comparative genomics of Sclerotiniaceae.</title>
        <authorList>
            <person name="Valero Jimenez C.A."/>
            <person name="Steentjes M."/>
            <person name="Scholten O.E."/>
            <person name="Van Kan J.A.L."/>
        </authorList>
    </citation>
    <scope>NUCLEOTIDE SEQUENCE [LARGE SCALE GENOMIC DNA]</scope>
    <source>
        <strain evidence="2 3">B1</strain>
    </source>
</reference>
<evidence type="ECO:0000313" key="2">
    <source>
        <dbReference type="EMBL" id="KAF7915029.1"/>
    </source>
</evidence>
<dbReference type="RefSeq" id="XP_038804653.1">
    <property type="nucleotide sequence ID" value="XM_038958974.1"/>
</dbReference>
<dbReference type="GeneID" id="62238123"/>
<name>A0ABQ7I6C8_9HELO</name>
<dbReference type="Proteomes" id="UP000783213">
    <property type="component" value="Unassembled WGS sequence"/>
</dbReference>
<feature type="region of interest" description="Disordered" evidence="1">
    <location>
        <begin position="133"/>
        <end position="176"/>
    </location>
</feature>
<sequence length="195" mass="21460">MRKRDWSGQPRSYPPQVVPRLLAGNWRTEMTQLYDKPWRSGSWLPAVARTHQQSQRIDENHQSLATDDSSDQMLLSEPEMSNLTSGLGGIELQPVAQSENSAYRKRRSAGKFSGGACCATFSGRRMTETKKSVGRYGGGVKTMEDPGTNDSEVEPPQKARTPLPSPAKNENLATNNRLLPTQVVACVVQSGNSKI</sequence>
<evidence type="ECO:0000256" key="1">
    <source>
        <dbReference type="SAM" id="MobiDB-lite"/>
    </source>
</evidence>
<accession>A0ABQ7I6C8</accession>
<keyword evidence="3" id="KW-1185">Reference proteome</keyword>
<proteinExistence type="predicted"/>
<organism evidence="2 3">
    <name type="scientific">Botrytis deweyae</name>
    <dbReference type="NCBI Taxonomy" id="2478750"/>
    <lineage>
        <taxon>Eukaryota</taxon>
        <taxon>Fungi</taxon>
        <taxon>Dikarya</taxon>
        <taxon>Ascomycota</taxon>
        <taxon>Pezizomycotina</taxon>
        <taxon>Leotiomycetes</taxon>
        <taxon>Helotiales</taxon>
        <taxon>Sclerotiniaceae</taxon>
        <taxon>Botrytis</taxon>
    </lineage>
</organism>
<comment type="caution">
    <text evidence="2">The sequence shown here is derived from an EMBL/GenBank/DDBJ whole genome shotgun (WGS) entry which is preliminary data.</text>
</comment>
<evidence type="ECO:0000313" key="3">
    <source>
        <dbReference type="Proteomes" id="UP000783213"/>
    </source>
</evidence>
<gene>
    <name evidence="2" type="ORF">EAE98_011352</name>
</gene>
<protein>
    <submittedName>
        <fullName evidence="2">Uncharacterized protein</fullName>
    </submittedName>
</protein>
<dbReference type="EMBL" id="RCSX01000047">
    <property type="protein sequence ID" value="KAF7915029.1"/>
    <property type="molecule type" value="Genomic_DNA"/>
</dbReference>